<dbReference type="Pfam" id="PF00743">
    <property type="entry name" value="FMO-like"/>
    <property type="match status" value="1"/>
</dbReference>
<evidence type="ECO:0000256" key="4">
    <source>
        <dbReference type="ARBA" id="ARBA00022827"/>
    </source>
</evidence>
<dbReference type="STRING" id="1160497.A0A1L9VFF2"/>
<dbReference type="VEuPathDB" id="FungiDB:ASPGLDRAFT_129520"/>
<comment type="similarity">
    <text evidence="2">Belongs to the FAD-binding monooxygenase family.</text>
</comment>
<protein>
    <recommendedName>
        <fullName evidence="9">FAD/NAD(P)-binding domain-containing protein</fullName>
    </recommendedName>
</protein>
<dbReference type="EMBL" id="KV878901">
    <property type="protein sequence ID" value="OJJ82640.1"/>
    <property type="molecule type" value="Genomic_DNA"/>
</dbReference>
<proteinExistence type="inferred from homology"/>
<reference evidence="8" key="1">
    <citation type="journal article" date="2017" name="Genome Biol.">
        <title>Comparative genomics reveals high biological diversity and specific adaptations in the industrially and medically important fungal genus Aspergillus.</title>
        <authorList>
            <person name="de Vries R.P."/>
            <person name="Riley R."/>
            <person name="Wiebenga A."/>
            <person name="Aguilar-Osorio G."/>
            <person name="Amillis S."/>
            <person name="Uchima C.A."/>
            <person name="Anderluh G."/>
            <person name="Asadollahi M."/>
            <person name="Askin M."/>
            <person name="Barry K."/>
            <person name="Battaglia E."/>
            <person name="Bayram O."/>
            <person name="Benocci T."/>
            <person name="Braus-Stromeyer S.A."/>
            <person name="Caldana C."/>
            <person name="Canovas D."/>
            <person name="Cerqueira G.C."/>
            <person name="Chen F."/>
            <person name="Chen W."/>
            <person name="Choi C."/>
            <person name="Clum A."/>
            <person name="Dos Santos R.A."/>
            <person name="Damasio A.R."/>
            <person name="Diallinas G."/>
            <person name="Emri T."/>
            <person name="Fekete E."/>
            <person name="Flipphi M."/>
            <person name="Freyberg S."/>
            <person name="Gallo A."/>
            <person name="Gournas C."/>
            <person name="Habgood R."/>
            <person name="Hainaut M."/>
            <person name="Harispe M.L."/>
            <person name="Henrissat B."/>
            <person name="Hilden K.S."/>
            <person name="Hope R."/>
            <person name="Hossain A."/>
            <person name="Karabika E."/>
            <person name="Karaffa L."/>
            <person name="Karanyi Z."/>
            <person name="Krasevec N."/>
            <person name="Kuo A."/>
            <person name="Kusch H."/>
            <person name="LaButti K."/>
            <person name="Lagendijk E.L."/>
            <person name="Lapidus A."/>
            <person name="Levasseur A."/>
            <person name="Lindquist E."/>
            <person name="Lipzen A."/>
            <person name="Logrieco A.F."/>
            <person name="MacCabe A."/>
            <person name="Maekelae M.R."/>
            <person name="Malavazi I."/>
            <person name="Melin P."/>
            <person name="Meyer V."/>
            <person name="Mielnichuk N."/>
            <person name="Miskei M."/>
            <person name="Molnar A.P."/>
            <person name="Mule G."/>
            <person name="Ngan C.Y."/>
            <person name="Orejas M."/>
            <person name="Orosz E."/>
            <person name="Ouedraogo J.P."/>
            <person name="Overkamp K.M."/>
            <person name="Park H.-S."/>
            <person name="Perrone G."/>
            <person name="Piumi F."/>
            <person name="Punt P.J."/>
            <person name="Ram A.F."/>
            <person name="Ramon A."/>
            <person name="Rauscher S."/>
            <person name="Record E."/>
            <person name="Riano-Pachon D.M."/>
            <person name="Robert V."/>
            <person name="Roehrig J."/>
            <person name="Ruller R."/>
            <person name="Salamov A."/>
            <person name="Salih N.S."/>
            <person name="Samson R.A."/>
            <person name="Sandor E."/>
            <person name="Sanguinetti M."/>
            <person name="Schuetze T."/>
            <person name="Sepcic K."/>
            <person name="Shelest E."/>
            <person name="Sherlock G."/>
            <person name="Sophianopoulou V."/>
            <person name="Squina F.M."/>
            <person name="Sun H."/>
            <person name="Susca A."/>
            <person name="Todd R.B."/>
            <person name="Tsang A."/>
            <person name="Unkles S.E."/>
            <person name="van de Wiele N."/>
            <person name="van Rossen-Uffink D."/>
            <person name="Oliveira J.V."/>
            <person name="Vesth T.C."/>
            <person name="Visser J."/>
            <person name="Yu J.-H."/>
            <person name="Zhou M."/>
            <person name="Andersen M.R."/>
            <person name="Archer D.B."/>
            <person name="Baker S.E."/>
            <person name="Benoit I."/>
            <person name="Brakhage A.A."/>
            <person name="Braus G.H."/>
            <person name="Fischer R."/>
            <person name="Frisvad J.C."/>
            <person name="Goldman G.H."/>
            <person name="Houbraken J."/>
            <person name="Oakley B."/>
            <person name="Pocsi I."/>
            <person name="Scazzocchio C."/>
            <person name="Seiboth B."/>
            <person name="vanKuyk P.A."/>
            <person name="Wortman J."/>
            <person name="Dyer P.S."/>
            <person name="Grigoriev I.V."/>
        </authorList>
    </citation>
    <scope>NUCLEOTIDE SEQUENCE [LARGE SCALE GENOMIC DNA]</scope>
    <source>
        <strain evidence="8">CBS 516.65</strain>
    </source>
</reference>
<dbReference type="GO" id="GO:0004499">
    <property type="term" value="F:N,N-dimethylaniline monooxygenase activity"/>
    <property type="evidence" value="ECO:0007669"/>
    <property type="project" value="InterPro"/>
</dbReference>
<organism evidence="7 8">
    <name type="scientific">Aspergillus glaucus CBS 516.65</name>
    <dbReference type="NCBI Taxonomy" id="1160497"/>
    <lineage>
        <taxon>Eukaryota</taxon>
        <taxon>Fungi</taxon>
        <taxon>Dikarya</taxon>
        <taxon>Ascomycota</taxon>
        <taxon>Pezizomycotina</taxon>
        <taxon>Eurotiomycetes</taxon>
        <taxon>Eurotiomycetidae</taxon>
        <taxon>Eurotiales</taxon>
        <taxon>Aspergillaceae</taxon>
        <taxon>Aspergillus</taxon>
        <taxon>Aspergillus subgen. Aspergillus</taxon>
    </lineage>
</organism>
<dbReference type="GO" id="GO:0050660">
    <property type="term" value="F:flavin adenine dinucleotide binding"/>
    <property type="evidence" value="ECO:0007669"/>
    <property type="project" value="InterPro"/>
</dbReference>
<evidence type="ECO:0008006" key="9">
    <source>
        <dbReference type="Google" id="ProtNLM"/>
    </source>
</evidence>
<evidence type="ECO:0000256" key="5">
    <source>
        <dbReference type="ARBA" id="ARBA00023002"/>
    </source>
</evidence>
<dbReference type="Proteomes" id="UP000184300">
    <property type="component" value="Unassembled WGS sequence"/>
</dbReference>
<keyword evidence="5" id="KW-0560">Oxidoreductase</keyword>
<keyword evidence="3" id="KW-0285">Flavoprotein</keyword>
<dbReference type="PANTHER" id="PTHR42877:SF11">
    <property type="entry name" value="MONOOXYGENASE, PUTATIVE (AFU_ORTHOLOGUE AFUA_6G13790)-RELATED"/>
    <property type="match status" value="1"/>
</dbReference>
<evidence type="ECO:0000313" key="8">
    <source>
        <dbReference type="Proteomes" id="UP000184300"/>
    </source>
</evidence>
<dbReference type="AlphaFoldDB" id="A0A1L9VFF2"/>
<name>A0A1L9VFF2_ASPGL</name>
<comment type="cofactor">
    <cofactor evidence="1">
        <name>FAD</name>
        <dbReference type="ChEBI" id="CHEBI:57692"/>
    </cofactor>
</comment>
<dbReference type="OrthoDB" id="74360at2759"/>
<dbReference type="InterPro" id="IPR036188">
    <property type="entry name" value="FAD/NAD-bd_sf"/>
</dbReference>
<accession>A0A1L9VFF2</accession>
<dbReference type="PANTHER" id="PTHR42877">
    <property type="entry name" value="L-ORNITHINE N(5)-MONOOXYGENASE-RELATED"/>
    <property type="match status" value="1"/>
</dbReference>
<keyword evidence="8" id="KW-1185">Reference proteome</keyword>
<dbReference type="InterPro" id="IPR020946">
    <property type="entry name" value="Flavin_mOase-like"/>
</dbReference>
<dbReference type="GeneID" id="34457159"/>
<evidence type="ECO:0000256" key="3">
    <source>
        <dbReference type="ARBA" id="ARBA00022630"/>
    </source>
</evidence>
<evidence type="ECO:0000256" key="6">
    <source>
        <dbReference type="SAM" id="MobiDB-lite"/>
    </source>
</evidence>
<dbReference type="Gene3D" id="3.50.50.60">
    <property type="entry name" value="FAD/NAD(P)-binding domain"/>
    <property type="match status" value="3"/>
</dbReference>
<feature type="compositionally biased region" description="Polar residues" evidence="6">
    <location>
        <begin position="1"/>
        <end position="13"/>
    </location>
</feature>
<keyword evidence="4" id="KW-0274">FAD</keyword>
<dbReference type="SUPFAM" id="SSF51905">
    <property type="entry name" value="FAD/NAD(P)-binding domain"/>
    <property type="match status" value="3"/>
</dbReference>
<gene>
    <name evidence="7" type="ORF">ASPGLDRAFT_129520</name>
</gene>
<dbReference type="RefSeq" id="XP_022399338.1">
    <property type="nucleotide sequence ID" value="XM_022540898.1"/>
</dbReference>
<dbReference type="InterPro" id="IPR051209">
    <property type="entry name" value="FAD-bind_Monooxygenase_sf"/>
</dbReference>
<dbReference type="GO" id="GO:0050661">
    <property type="term" value="F:NADP binding"/>
    <property type="evidence" value="ECO:0007669"/>
    <property type="project" value="InterPro"/>
</dbReference>
<sequence length="569" mass="64546">MVQKISKTSQSNDKANDPPKASNWVPIANEPVFTPRKLRVVCVGAGYAGLMVAYKYKHEYHMDDYVDLAIYEKNSDVGGTWFENRYPGLACDSPAHIYTFQFEPNPDWSALHASGPEIWQYIRRTTTKYNLDEHVRFNSTVTSTVWDDITGRWKIKVQSPDGTVAEDTADILINGSGILNRWRWPDISGLHSFKGALVYSAAWDTNLDWAGKRVAIIGNGSSAIQTLSQMQRTAKHIVTYIRNPTWISPSLETTKLDSSCGQNFTYTEEEKKRFRESPDELHTLRKTLEHGLNSFFGNVILNDSPEQAAAQAAFTEEMKRRLGGDKNAHLHEKLIPKWTVGCRRLTPGDGYLEALTEPNVTIEVSPIQKITDKGVVCEASTEEFDIIVCATGFDVSFSPFWELVGKDGIRLADQWKENPEAYFGICAPNMPNYFIFNGPNCPIGHGSVLSPIDWMADYILRWCRKIATEDIRSVQVRSDATHDYNVYTQEIMKGTAWSSGCRSWYKNGKIDGRVMAMYAGSVIHYKEMLESFRTEDFILQYRSPNRFRFMGNGRTIREKNGGNLACYIQ</sequence>
<feature type="region of interest" description="Disordered" evidence="6">
    <location>
        <begin position="1"/>
        <end position="23"/>
    </location>
</feature>
<evidence type="ECO:0000256" key="1">
    <source>
        <dbReference type="ARBA" id="ARBA00001974"/>
    </source>
</evidence>
<evidence type="ECO:0000313" key="7">
    <source>
        <dbReference type="EMBL" id="OJJ82640.1"/>
    </source>
</evidence>
<evidence type="ECO:0000256" key="2">
    <source>
        <dbReference type="ARBA" id="ARBA00010139"/>
    </source>
</evidence>